<feature type="domain" description="Methyltransferase" evidence="2">
    <location>
        <begin position="35"/>
        <end position="130"/>
    </location>
</feature>
<dbReference type="EC" id="2.1.1.222" evidence="3"/>
<keyword evidence="1 3" id="KW-0808">Transferase</keyword>
<proteinExistence type="predicted"/>
<gene>
    <name evidence="3" type="ORF">ACJDUG_06200</name>
</gene>
<dbReference type="EMBL" id="JBJHZZ010000002">
    <property type="protein sequence ID" value="MFL0246555.1"/>
    <property type="molecule type" value="Genomic_DNA"/>
</dbReference>
<dbReference type="CDD" id="cd02440">
    <property type="entry name" value="AdoMet_MTases"/>
    <property type="match status" value="1"/>
</dbReference>
<evidence type="ECO:0000256" key="1">
    <source>
        <dbReference type="ARBA" id="ARBA00022679"/>
    </source>
</evidence>
<accession>A0ABW8T3S8</accession>
<dbReference type="PANTHER" id="PTHR43861">
    <property type="entry name" value="TRANS-ACONITATE 2-METHYLTRANSFERASE-RELATED"/>
    <property type="match status" value="1"/>
</dbReference>
<name>A0ABW8T3S8_9CLOT</name>
<dbReference type="GO" id="GO:0061542">
    <property type="term" value="F:3-demethylubiquinol 3-O-methyltransferase activity"/>
    <property type="evidence" value="ECO:0007669"/>
    <property type="project" value="UniProtKB-EC"/>
</dbReference>
<evidence type="ECO:0000259" key="2">
    <source>
        <dbReference type="Pfam" id="PF13649"/>
    </source>
</evidence>
<evidence type="ECO:0000313" key="3">
    <source>
        <dbReference type="EMBL" id="MFL0246555.1"/>
    </source>
</evidence>
<dbReference type="SUPFAM" id="SSF53335">
    <property type="entry name" value="S-adenosyl-L-methionine-dependent methyltransferases"/>
    <property type="match status" value="1"/>
</dbReference>
<organism evidence="3 4">
    <name type="scientific">Candidatus Clostridium stratigraminis</name>
    <dbReference type="NCBI Taxonomy" id="3381661"/>
    <lineage>
        <taxon>Bacteria</taxon>
        <taxon>Bacillati</taxon>
        <taxon>Bacillota</taxon>
        <taxon>Clostridia</taxon>
        <taxon>Eubacteriales</taxon>
        <taxon>Clostridiaceae</taxon>
        <taxon>Clostridium</taxon>
    </lineage>
</organism>
<protein>
    <submittedName>
        <fullName evidence="3">Class I SAM-dependent methyltransferase</fullName>
        <ecNumber evidence="3">2.1.1.222</ecNumber>
        <ecNumber evidence="3">2.1.1.64</ecNumber>
    </submittedName>
</protein>
<dbReference type="RefSeq" id="WP_406769019.1">
    <property type="nucleotide sequence ID" value="NZ_JBJHZZ010000002.1"/>
</dbReference>
<dbReference type="Gene3D" id="3.40.50.150">
    <property type="entry name" value="Vaccinia Virus protein VP39"/>
    <property type="match status" value="1"/>
</dbReference>
<dbReference type="Pfam" id="PF13649">
    <property type="entry name" value="Methyltransf_25"/>
    <property type="match status" value="1"/>
</dbReference>
<evidence type="ECO:0000313" key="4">
    <source>
        <dbReference type="Proteomes" id="UP001623591"/>
    </source>
</evidence>
<keyword evidence="3" id="KW-0489">Methyltransferase</keyword>
<keyword evidence="4" id="KW-1185">Reference proteome</keyword>
<sequence>MKFYRELCKVYDIVFPRDDTTLKYLCKNLKGNSKILDLACGTGNYSIALAQKGHRVDGIDLGEEMISKAKDKGGLFADFVVGDMIKSKDIFYGKKYDFVFCIGNSIVHLKNKEKIHQLIKDIYDMLIDDGSLVIQIINFDRVIKNNIKSLPTIDRAEKGVKFIRKYNYLESEGKVEFNTELIVSKVDNEDKYENSVDLIALKMEELKSMFEDAGFKSIEIFGNFNEEMYNEDSFALVIKGVKK</sequence>
<dbReference type="Gene3D" id="2.20.25.110">
    <property type="entry name" value="S-adenosyl-L-methionine-dependent methyltransferases"/>
    <property type="match status" value="1"/>
</dbReference>
<dbReference type="EC" id="2.1.1.64" evidence="3"/>
<reference evidence="3 4" key="1">
    <citation type="submission" date="2024-11" db="EMBL/GenBank/DDBJ databases">
        <authorList>
            <person name="Heng Y.C."/>
            <person name="Lim A.C.H."/>
            <person name="Lee J.K.Y."/>
            <person name="Kittelmann S."/>
        </authorList>
    </citation>
    <scope>NUCLEOTIDE SEQUENCE [LARGE SCALE GENOMIC DNA]</scope>
    <source>
        <strain evidence="3 4">WILCCON 0185</strain>
    </source>
</reference>
<dbReference type="InterPro" id="IPR041698">
    <property type="entry name" value="Methyltransf_25"/>
</dbReference>
<dbReference type="GO" id="GO:0102208">
    <property type="term" value="F:2-polyprenyl-6-hydroxyphenol methylase activity"/>
    <property type="evidence" value="ECO:0007669"/>
    <property type="project" value="UniProtKB-EC"/>
</dbReference>
<comment type="caution">
    <text evidence="3">The sequence shown here is derived from an EMBL/GenBank/DDBJ whole genome shotgun (WGS) entry which is preliminary data.</text>
</comment>
<dbReference type="GO" id="GO:0032259">
    <property type="term" value="P:methylation"/>
    <property type="evidence" value="ECO:0007669"/>
    <property type="project" value="UniProtKB-KW"/>
</dbReference>
<dbReference type="Proteomes" id="UP001623591">
    <property type="component" value="Unassembled WGS sequence"/>
</dbReference>
<dbReference type="InterPro" id="IPR029063">
    <property type="entry name" value="SAM-dependent_MTases_sf"/>
</dbReference>